<evidence type="ECO:0000259" key="4">
    <source>
        <dbReference type="PROSITE" id="PS51462"/>
    </source>
</evidence>
<dbReference type="GO" id="GO:0047631">
    <property type="term" value="F:ADP-ribose diphosphatase activity"/>
    <property type="evidence" value="ECO:0007669"/>
    <property type="project" value="UniProtKB-EC"/>
</dbReference>
<comment type="caution">
    <text evidence="5">The sequence shown here is derived from an EMBL/GenBank/DDBJ whole genome shotgun (WGS) entry which is preliminary data.</text>
</comment>
<proteinExistence type="predicted"/>
<evidence type="ECO:0000256" key="3">
    <source>
        <dbReference type="SAM" id="Phobius"/>
    </source>
</evidence>
<evidence type="ECO:0000313" key="5">
    <source>
        <dbReference type="EMBL" id="KAK1737551.1"/>
    </source>
</evidence>
<evidence type="ECO:0000313" key="6">
    <source>
        <dbReference type="Proteomes" id="UP001224775"/>
    </source>
</evidence>
<dbReference type="PANTHER" id="PTHR43736">
    <property type="entry name" value="ADP-RIBOSE PYROPHOSPHATASE"/>
    <property type="match status" value="1"/>
</dbReference>
<dbReference type="PANTHER" id="PTHR43736:SF5">
    <property type="entry name" value="NUDIX HYDROLASE DOMAIN-CONTAINING PROTEIN"/>
    <property type="match status" value="1"/>
</dbReference>
<feature type="compositionally biased region" description="Low complexity" evidence="2">
    <location>
        <begin position="12"/>
        <end position="36"/>
    </location>
</feature>
<sequence>MVDNSGLIQRQTASSSSSSTSALPLVRSTTMDTTTTFRRRRTPHSSSNNIKSWMLITLASITIFMFGIFITIISQHKKQLKTAGSIYTKSNTNKLSNTAACPHGQERTWHGGHPAQDRPGSCWCGQDEYCMCTPSVAIDIVLYQKRPSTKNNPSDGADYDVWVVRRSDTNQLATIGGFVDTGETTENAVLREVEEETGITIPPQLMSSRHSGASSPNKNNSAIKLIGVYSDPRRDNRRHIVSIAYALEFNPDSMTTKYGSGIPHAGDDAKDVIAIPLEEIGVKYVGEDWYADHLSILLDFKMQLMVMKDGEVDRSKELYGGDVARSTCS</sequence>
<keyword evidence="3" id="KW-0472">Membrane</keyword>
<keyword evidence="6" id="KW-1185">Reference proteome</keyword>
<accession>A0AAD8Y2B1</accession>
<feature type="transmembrane region" description="Helical" evidence="3">
    <location>
        <begin position="53"/>
        <end position="73"/>
    </location>
</feature>
<feature type="compositionally biased region" description="Polar residues" evidence="2">
    <location>
        <begin position="1"/>
        <end position="11"/>
    </location>
</feature>
<dbReference type="CDD" id="cd18873">
    <property type="entry name" value="NUDIX_NadM_like"/>
    <property type="match status" value="1"/>
</dbReference>
<feature type="domain" description="Nudix hydrolase" evidence="4">
    <location>
        <begin position="133"/>
        <end position="297"/>
    </location>
</feature>
<dbReference type="SUPFAM" id="SSF55811">
    <property type="entry name" value="Nudix"/>
    <property type="match status" value="1"/>
</dbReference>
<dbReference type="InterPro" id="IPR020084">
    <property type="entry name" value="NUDIX_hydrolase_CS"/>
</dbReference>
<evidence type="ECO:0000256" key="2">
    <source>
        <dbReference type="SAM" id="MobiDB-lite"/>
    </source>
</evidence>
<gene>
    <name evidence="5" type="ORF">QTG54_011837</name>
</gene>
<dbReference type="PROSITE" id="PS00893">
    <property type="entry name" value="NUDIX_BOX"/>
    <property type="match status" value="1"/>
</dbReference>
<protein>
    <submittedName>
        <fullName evidence="5">ADP-ribose pyrophosphatase</fullName>
        <ecNumber evidence="5">3.6.1.13</ecNumber>
    </submittedName>
</protein>
<dbReference type="Proteomes" id="UP001224775">
    <property type="component" value="Unassembled WGS sequence"/>
</dbReference>
<dbReference type="InterPro" id="IPR000086">
    <property type="entry name" value="NUDIX_hydrolase_dom"/>
</dbReference>
<name>A0AAD8Y2B1_9STRA</name>
<dbReference type="AlphaFoldDB" id="A0AAD8Y2B1"/>
<dbReference type="PROSITE" id="PS51462">
    <property type="entry name" value="NUDIX"/>
    <property type="match status" value="1"/>
</dbReference>
<dbReference type="EC" id="3.6.1.13" evidence="5"/>
<dbReference type="Pfam" id="PF00293">
    <property type="entry name" value="NUDIX"/>
    <property type="match status" value="1"/>
</dbReference>
<dbReference type="EMBL" id="JATAAI010000025">
    <property type="protein sequence ID" value="KAK1737551.1"/>
    <property type="molecule type" value="Genomic_DNA"/>
</dbReference>
<keyword evidence="1 5" id="KW-0378">Hydrolase</keyword>
<keyword evidence="3" id="KW-0812">Transmembrane</keyword>
<reference evidence="5" key="1">
    <citation type="submission" date="2023-06" db="EMBL/GenBank/DDBJ databases">
        <title>Survivors Of The Sea: Transcriptome response of Skeletonema marinoi to long-term dormancy.</title>
        <authorList>
            <person name="Pinder M.I.M."/>
            <person name="Kourtchenko O."/>
            <person name="Robertson E.K."/>
            <person name="Larsson T."/>
            <person name="Maumus F."/>
            <person name="Osuna-Cruz C.M."/>
            <person name="Vancaester E."/>
            <person name="Stenow R."/>
            <person name="Vandepoele K."/>
            <person name="Ploug H."/>
            <person name="Bruchert V."/>
            <person name="Godhe A."/>
            <person name="Topel M."/>
        </authorList>
    </citation>
    <scope>NUCLEOTIDE SEQUENCE</scope>
    <source>
        <strain evidence="5">R05AC</strain>
    </source>
</reference>
<dbReference type="Gene3D" id="3.90.79.10">
    <property type="entry name" value="Nucleoside Triphosphate Pyrophosphohydrolase"/>
    <property type="match status" value="1"/>
</dbReference>
<keyword evidence="3" id="KW-1133">Transmembrane helix</keyword>
<dbReference type="InterPro" id="IPR015797">
    <property type="entry name" value="NUDIX_hydrolase-like_dom_sf"/>
</dbReference>
<organism evidence="5 6">
    <name type="scientific">Skeletonema marinoi</name>
    <dbReference type="NCBI Taxonomy" id="267567"/>
    <lineage>
        <taxon>Eukaryota</taxon>
        <taxon>Sar</taxon>
        <taxon>Stramenopiles</taxon>
        <taxon>Ochrophyta</taxon>
        <taxon>Bacillariophyta</taxon>
        <taxon>Coscinodiscophyceae</taxon>
        <taxon>Thalassiosirophycidae</taxon>
        <taxon>Thalassiosirales</taxon>
        <taxon>Skeletonemataceae</taxon>
        <taxon>Skeletonema</taxon>
        <taxon>Skeletonema marinoi-dohrnii complex</taxon>
    </lineage>
</organism>
<evidence type="ECO:0000256" key="1">
    <source>
        <dbReference type="ARBA" id="ARBA00022801"/>
    </source>
</evidence>
<feature type="region of interest" description="Disordered" evidence="2">
    <location>
        <begin position="1"/>
        <end position="45"/>
    </location>
</feature>